<proteinExistence type="predicted"/>
<protein>
    <recommendedName>
        <fullName evidence="1">Ig-like domain-containing protein</fullName>
    </recommendedName>
</protein>
<dbReference type="Gene3D" id="2.60.40.10">
    <property type="entry name" value="Immunoglobulins"/>
    <property type="match status" value="1"/>
</dbReference>
<keyword evidence="3" id="KW-1185">Reference proteome</keyword>
<evidence type="ECO:0000313" key="3">
    <source>
        <dbReference type="Proteomes" id="UP001634394"/>
    </source>
</evidence>
<evidence type="ECO:0000313" key="2">
    <source>
        <dbReference type="EMBL" id="KAL3883155.1"/>
    </source>
</evidence>
<feature type="non-terminal residue" evidence="2">
    <location>
        <position position="152"/>
    </location>
</feature>
<evidence type="ECO:0000259" key="1">
    <source>
        <dbReference type="PROSITE" id="PS50835"/>
    </source>
</evidence>
<organism evidence="2 3">
    <name type="scientific">Sinanodonta woodiana</name>
    <name type="common">Chinese pond mussel</name>
    <name type="synonym">Anodonta woodiana</name>
    <dbReference type="NCBI Taxonomy" id="1069815"/>
    <lineage>
        <taxon>Eukaryota</taxon>
        <taxon>Metazoa</taxon>
        <taxon>Spiralia</taxon>
        <taxon>Lophotrochozoa</taxon>
        <taxon>Mollusca</taxon>
        <taxon>Bivalvia</taxon>
        <taxon>Autobranchia</taxon>
        <taxon>Heteroconchia</taxon>
        <taxon>Palaeoheterodonta</taxon>
        <taxon>Unionida</taxon>
        <taxon>Unionoidea</taxon>
        <taxon>Unionidae</taxon>
        <taxon>Unioninae</taxon>
        <taxon>Sinanodonta</taxon>
    </lineage>
</organism>
<dbReference type="Proteomes" id="UP001634394">
    <property type="component" value="Unassembled WGS sequence"/>
</dbReference>
<name>A0ABD3XBP0_SINWO</name>
<accession>A0ABD3XBP0</accession>
<feature type="domain" description="Ig-like" evidence="1">
    <location>
        <begin position="20"/>
        <end position="111"/>
    </location>
</feature>
<dbReference type="Pfam" id="PF13895">
    <property type="entry name" value="Ig_2"/>
    <property type="match status" value="1"/>
</dbReference>
<dbReference type="InterPro" id="IPR013783">
    <property type="entry name" value="Ig-like_fold"/>
</dbReference>
<gene>
    <name evidence="2" type="ORF">ACJMK2_029446</name>
</gene>
<comment type="caution">
    <text evidence="2">The sequence shown here is derived from an EMBL/GenBank/DDBJ whole genome shotgun (WGS) entry which is preliminary data.</text>
</comment>
<reference evidence="2 3" key="1">
    <citation type="submission" date="2024-11" db="EMBL/GenBank/DDBJ databases">
        <title>Chromosome-level genome assembly of the freshwater bivalve Anodonta woodiana.</title>
        <authorList>
            <person name="Chen X."/>
        </authorList>
    </citation>
    <scope>NUCLEOTIDE SEQUENCE [LARGE SCALE GENOMIC DNA]</scope>
    <source>
        <strain evidence="2">MN2024</strain>
        <tissue evidence="2">Gills</tissue>
    </source>
</reference>
<dbReference type="SUPFAM" id="SSF48726">
    <property type="entry name" value="Immunoglobulin"/>
    <property type="match status" value="1"/>
</dbReference>
<dbReference type="InterPro" id="IPR007110">
    <property type="entry name" value="Ig-like_dom"/>
</dbReference>
<dbReference type="PROSITE" id="PS50835">
    <property type="entry name" value="IG_LIKE"/>
    <property type="match status" value="1"/>
</dbReference>
<dbReference type="AlphaFoldDB" id="A0ABD3XBP0"/>
<dbReference type="EMBL" id="JBJQND010000003">
    <property type="protein sequence ID" value="KAL3883155.1"/>
    <property type="molecule type" value="Genomic_DNA"/>
</dbReference>
<sequence>MDGNSTPSVMNKTIFVLSQPEVVIQPVTQTVDAGSTVNIMCRVENNVTVTQMVWYRNGTEINSTNQLLEENISNRNITNILTRTNIEYTTIYECRGDNAAGHGNKRQATIYVVSPGSLNDETCTNETDERETEWSRTLQGTYDKKSCPTGMS</sequence>
<dbReference type="InterPro" id="IPR036179">
    <property type="entry name" value="Ig-like_dom_sf"/>
</dbReference>